<name>A0A6U4GJY9_9STRA</name>
<dbReference type="AlphaFoldDB" id="A0A6U4GJY9"/>
<gene>
    <name evidence="2" type="ORF">PPAR1163_LOCUS15051</name>
    <name evidence="3" type="ORF">PPAR1163_LOCUS15053</name>
</gene>
<dbReference type="PANTHER" id="PTHR34407:SF1">
    <property type="entry name" value="SGNH HYDROLASE-TYPE ESTERASE DOMAIN-CONTAINING PROTEIN"/>
    <property type="match status" value="1"/>
</dbReference>
<feature type="compositionally biased region" description="Basic and acidic residues" evidence="1">
    <location>
        <begin position="287"/>
        <end position="298"/>
    </location>
</feature>
<proteinExistence type="predicted"/>
<organism evidence="3">
    <name type="scientific">Phaeomonas parva</name>
    <dbReference type="NCBI Taxonomy" id="124430"/>
    <lineage>
        <taxon>Eukaryota</taxon>
        <taxon>Sar</taxon>
        <taxon>Stramenopiles</taxon>
        <taxon>Ochrophyta</taxon>
        <taxon>Pinguiophyceae</taxon>
        <taxon>Pinguiochrysidales</taxon>
        <taxon>Pinguiochrysidaceae</taxon>
        <taxon>Phaeomonas</taxon>
    </lineage>
</organism>
<evidence type="ECO:0000313" key="2">
    <source>
        <dbReference type="EMBL" id="CAD9256680.1"/>
    </source>
</evidence>
<sequence length="673" mass="74969">MTSRRTRALGLAAVGALATVAVLGLGAEAVMAQPEEQHRRLSGSMFASMKAEVDAGRAEILDYYHGDKELLDIEDLGRHDNDMVIVSKMAERIAKTKLREKQDRAFSGNKWVIGHLGSSVTAGHDGFGTTAYPAAMGRALGPIFEKVGLNLDVRNAAVGGRGPWMEGSICLENQLGDDVDIIVREWEYWSLEDGSQDFGIHQDDASPGTAAVEFFLRQALRLSNQPAVHFMKLTAGHKREGEVTPHSKVLAADIFDTHGPLHSYSRFAINGLTSFGNPFDHLREQYEDEPRGRRRDGGKSSCSASDKPNVADCPVIWEKQDGYHERAQYLGYDEAKYPTMFRNQPIVTQQLYVNWHPAVLGHEVTGNQLAYLYSRHLSEALDKLDKLYSELHTGDELDTLTAMEKALALEVAPEDLPAPQACEETWCEYNVKCAYSTAPHWGEGGTIEDWVYEEDTSTWTRDGPPFGPGTGRQPWSAEDQAVCDLAEADPEDSQSVNACFKTLMMHSQLDEKRGASGHKKDGRLQLKIDNSEMFKCMLVVGENTYGWTKPTVLANWHYDMKFYLNGEPITKEQYKITHKGHQQYAVFDLRELMGGACRREDVILGIEVDPLPVDELHQLDACTTRQGNCAAHHEWGGYDSKLCGKNGDGECGKYKAFRDADEVRAVVSYIFAY</sequence>
<reference evidence="3" key="1">
    <citation type="submission" date="2021-01" db="EMBL/GenBank/DDBJ databases">
        <authorList>
            <person name="Corre E."/>
            <person name="Pelletier E."/>
            <person name="Niang G."/>
            <person name="Scheremetjew M."/>
            <person name="Finn R."/>
            <person name="Kale V."/>
            <person name="Holt S."/>
            <person name="Cochrane G."/>
            <person name="Meng A."/>
            <person name="Brown T."/>
            <person name="Cohen L."/>
        </authorList>
    </citation>
    <scope>NUCLEOTIDE SEQUENCE</scope>
    <source>
        <strain evidence="3">CCMP2877</strain>
    </source>
</reference>
<evidence type="ECO:0000256" key="1">
    <source>
        <dbReference type="SAM" id="MobiDB-lite"/>
    </source>
</evidence>
<dbReference type="EMBL" id="HBGJ01023514">
    <property type="protein sequence ID" value="CAD9256680.1"/>
    <property type="molecule type" value="Transcribed_RNA"/>
</dbReference>
<dbReference type="PANTHER" id="PTHR34407">
    <property type="entry name" value="EXPRESSED PROTEIN"/>
    <property type="match status" value="1"/>
</dbReference>
<evidence type="ECO:0000313" key="3">
    <source>
        <dbReference type="EMBL" id="CAD9256682.1"/>
    </source>
</evidence>
<dbReference type="EMBL" id="HBGJ01023516">
    <property type="protein sequence ID" value="CAD9256682.1"/>
    <property type="molecule type" value="Transcribed_RNA"/>
</dbReference>
<accession>A0A6U4GJY9</accession>
<protein>
    <submittedName>
        <fullName evidence="3">Uncharacterized protein</fullName>
    </submittedName>
</protein>
<feature type="region of interest" description="Disordered" evidence="1">
    <location>
        <begin position="287"/>
        <end position="307"/>
    </location>
</feature>